<dbReference type="Pfam" id="PF03087">
    <property type="entry name" value="BPS1"/>
    <property type="match status" value="1"/>
</dbReference>
<reference evidence="1" key="1">
    <citation type="submission" date="2023-04" db="EMBL/GenBank/DDBJ databases">
        <authorList>
            <person name="Vijverberg K."/>
            <person name="Xiong W."/>
            <person name="Schranz E."/>
        </authorList>
    </citation>
    <scope>NUCLEOTIDE SEQUENCE</scope>
</reference>
<gene>
    <name evidence="1" type="ORF">LSALG_LOCUS12482</name>
</gene>
<dbReference type="Proteomes" id="UP001177003">
    <property type="component" value="Chromosome 2"/>
</dbReference>
<dbReference type="GO" id="GO:0048364">
    <property type="term" value="P:root development"/>
    <property type="evidence" value="ECO:0007669"/>
    <property type="project" value="InterPro"/>
</dbReference>
<proteinExistence type="predicted"/>
<evidence type="ECO:0000313" key="1">
    <source>
        <dbReference type="EMBL" id="CAI9272243.1"/>
    </source>
</evidence>
<protein>
    <submittedName>
        <fullName evidence="1">Uncharacterized protein</fullName>
    </submittedName>
</protein>
<dbReference type="PANTHER" id="PTHR33070">
    <property type="entry name" value="OS06G0725500 PROTEIN"/>
    <property type="match status" value="1"/>
</dbReference>
<sequence>MAAASRFSIRCQTKSISLPSRSHPTTLRIEELLNKIKTTTASTETICSGLSQLTGLYECMDELLISSNTHVLMSRQQNKKWVDELMEESVMLLDVCSNIRDILSEIKGHSRDLLCALRRRKGDLNIQNSITKYNCFRKKMIKDVRKLVASLKQVDNVTSGGSVVVDSDNHQLAATIKAVMGVVEMTISVFNSFLMFLSVPILKANRWSFVVSKLIHKGIVACETQQEHGILNELESVDSALQRLCKHGSLSGEGGNVEIAQCRLQRLGVQIENMESGFEYMFRCLIRTRASLLNIENMHMH</sequence>
<dbReference type="AlphaFoldDB" id="A0AA35VNK2"/>
<keyword evidence="2" id="KW-1185">Reference proteome</keyword>
<accession>A0AA35VNK2</accession>
<dbReference type="PANTHER" id="PTHR33070:SF109">
    <property type="entry name" value="DOMAIN PROTEIN, PUTATIVE (DUF241)-RELATED"/>
    <property type="match status" value="1"/>
</dbReference>
<dbReference type="EMBL" id="OX465078">
    <property type="protein sequence ID" value="CAI9272243.1"/>
    <property type="molecule type" value="Genomic_DNA"/>
</dbReference>
<dbReference type="GO" id="GO:0048367">
    <property type="term" value="P:shoot system development"/>
    <property type="evidence" value="ECO:0007669"/>
    <property type="project" value="InterPro"/>
</dbReference>
<dbReference type="InterPro" id="IPR004320">
    <property type="entry name" value="BPS1_pln"/>
</dbReference>
<evidence type="ECO:0000313" key="2">
    <source>
        <dbReference type="Proteomes" id="UP001177003"/>
    </source>
</evidence>
<name>A0AA35VNK2_LACSI</name>
<organism evidence="1 2">
    <name type="scientific">Lactuca saligna</name>
    <name type="common">Willowleaf lettuce</name>
    <dbReference type="NCBI Taxonomy" id="75948"/>
    <lineage>
        <taxon>Eukaryota</taxon>
        <taxon>Viridiplantae</taxon>
        <taxon>Streptophyta</taxon>
        <taxon>Embryophyta</taxon>
        <taxon>Tracheophyta</taxon>
        <taxon>Spermatophyta</taxon>
        <taxon>Magnoliopsida</taxon>
        <taxon>eudicotyledons</taxon>
        <taxon>Gunneridae</taxon>
        <taxon>Pentapetalae</taxon>
        <taxon>asterids</taxon>
        <taxon>campanulids</taxon>
        <taxon>Asterales</taxon>
        <taxon>Asteraceae</taxon>
        <taxon>Cichorioideae</taxon>
        <taxon>Cichorieae</taxon>
        <taxon>Lactucinae</taxon>
        <taxon>Lactuca</taxon>
    </lineage>
</organism>